<dbReference type="OrthoDB" id="7806295at2"/>
<keyword evidence="1" id="KW-0472">Membrane</keyword>
<evidence type="ECO:0000256" key="1">
    <source>
        <dbReference type="SAM" id="Phobius"/>
    </source>
</evidence>
<feature type="transmembrane region" description="Helical" evidence="1">
    <location>
        <begin position="67"/>
        <end position="86"/>
    </location>
</feature>
<evidence type="ECO:0000313" key="3">
    <source>
        <dbReference type="Proteomes" id="UP000198983"/>
    </source>
</evidence>
<feature type="transmembrane region" description="Helical" evidence="1">
    <location>
        <begin position="12"/>
        <end position="30"/>
    </location>
</feature>
<dbReference type="STRING" id="117157.SAMN04489717_5101"/>
<keyword evidence="1" id="KW-0812">Transmembrane</keyword>
<keyword evidence="1" id="KW-1133">Transmembrane helix</keyword>
<dbReference type="Proteomes" id="UP000198983">
    <property type="component" value="Chromosome I"/>
</dbReference>
<name>A0A1H1XRF8_9ACTN</name>
<dbReference type="InterPro" id="IPR043148">
    <property type="entry name" value="TagF_C"/>
</dbReference>
<feature type="transmembrane region" description="Helical" evidence="1">
    <location>
        <begin position="181"/>
        <end position="200"/>
    </location>
</feature>
<gene>
    <name evidence="2" type="ORF">SAMN04489717_5101</name>
</gene>
<protein>
    <recommendedName>
        <fullName evidence="4">CDP-Glycerol:Poly(Glycerophosphate) glycerophosphotransferase</fullName>
    </recommendedName>
</protein>
<evidence type="ECO:0000313" key="2">
    <source>
        <dbReference type="EMBL" id="SDT11844.1"/>
    </source>
</evidence>
<organism evidence="2 3">
    <name type="scientific">Actinopolymorpha singaporensis</name>
    <dbReference type="NCBI Taxonomy" id="117157"/>
    <lineage>
        <taxon>Bacteria</taxon>
        <taxon>Bacillati</taxon>
        <taxon>Actinomycetota</taxon>
        <taxon>Actinomycetes</taxon>
        <taxon>Propionibacteriales</taxon>
        <taxon>Actinopolymorphaceae</taxon>
        <taxon>Actinopolymorpha</taxon>
    </lineage>
</organism>
<proteinExistence type="predicted"/>
<sequence length="666" mass="72941">MLQTLVRRGPLIGVLFALVASYAALVVTAVLATPLIFGFFLLVAAAMDIVVERRFRPVVYLLRRAQFGISHRAFVQIFLLLLLIAITDANRDMSRSELLVVSLVAMLVPVGRIGYLGLLTLVRRRTQPPVEVRNVDLPPELRPASTPGILVDNLTPRLLALGLLPVLAGAVSVRLNDFRPFGMMMVLYVLVVGAGSLLLLRQLFALGARPGRQALLDGVSAALRDQYHPEVVLYFSGSATSLYQAEMWLRTVERMPHQGVVLVRQRHAIRNLGRTTLPIVCIPNQVDLMNFTLADARIALFVSNVGNNIHLLREPRVKHVFIGHGDSDKVASFNPFSKVYDEIWVAGPAGRERYARAQVGVRDDEIVEVGRPQLDVIERRTGLLPPITPERPLTVLYLPTWEGWTDDDFQTSLTVMGLDLVTRLLASPLPVRIIYKPHPLTGTRDRRAAEADRQIQAAITAAIREMPPVPQQAAAELAQLEARLADEDVTVAEAEGLQARWHEVFWAAQGTRHVLVEGSLPNLFDAYNQADVLVADISSVVSDYLATGKPCVVANPKGLSDDDFRAAFPSAYSSYLLNPGADIAELVDTIVRSDPKADARVQARAYLLGPDEPPAQQRWNAAADALMAAADLEWDGQHGAGPQLEQVTAFVEPSPAPEAMGESQPG</sequence>
<reference evidence="2 3" key="1">
    <citation type="submission" date="2016-10" db="EMBL/GenBank/DDBJ databases">
        <authorList>
            <person name="de Groot N.N."/>
        </authorList>
    </citation>
    <scope>NUCLEOTIDE SEQUENCE [LARGE SCALE GENOMIC DNA]</scope>
    <source>
        <strain evidence="2 3">DSM 22024</strain>
    </source>
</reference>
<feature type="transmembrane region" description="Helical" evidence="1">
    <location>
        <begin position="158"/>
        <end position="175"/>
    </location>
</feature>
<dbReference type="RefSeq" id="WP_092656071.1">
    <property type="nucleotide sequence ID" value="NZ_LT629732.1"/>
</dbReference>
<dbReference type="SUPFAM" id="SSF53756">
    <property type="entry name" value="UDP-Glycosyltransferase/glycogen phosphorylase"/>
    <property type="match status" value="1"/>
</dbReference>
<dbReference type="Gene3D" id="3.40.50.12580">
    <property type="match status" value="1"/>
</dbReference>
<dbReference type="AlphaFoldDB" id="A0A1H1XRF8"/>
<dbReference type="EMBL" id="LT629732">
    <property type="protein sequence ID" value="SDT11844.1"/>
    <property type="molecule type" value="Genomic_DNA"/>
</dbReference>
<evidence type="ECO:0008006" key="4">
    <source>
        <dbReference type="Google" id="ProtNLM"/>
    </source>
</evidence>
<keyword evidence="3" id="KW-1185">Reference proteome</keyword>
<feature type="transmembrane region" description="Helical" evidence="1">
    <location>
        <begin position="98"/>
        <end position="118"/>
    </location>
</feature>
<accession>A0A1H1XRF8</accession>